<gene>
    <name evidence="3" type="ORF">SAMN05661093_09974</name>
</gene>
<dbReference type="PRINTS" id="PR00412">
    <property type="entry name" value="EPOXHYDRLASE"/>
</dbReference>
<dbReference type="PRINTS" id="PR00111">
    <property type="entry name" value="ABHYDROLASE"/>
</dbReference>
<feature type="domain" description="AB hydrolase-1" evidence="2">
    <location>
        <begin position="60"/>
        <end position="162"/>
    </location>
</feature>
<dbReference type="OrthoDB" id="3507586at2"/>
<dbReference type="Gene3D" id="3.40.50.1820">
    <property type="entry name" value="alpha/beta hydrolase"/>
    <property type="match status" value="1"/>
</dbReference>
<dbReference type="InterPro" id="IPR000639">
    <property type="entry name" value="Epox_hydrolase-like"/>
</dbReference>
<dbReference type="SUPFAM" id="SSF53474">
    <property type="entry name" value="alpha/beta-Hydrolases"/>
    <property type="match status" value="1"/>
</dbReference>
<evidence type="ECO:0000313" key="4">
    <source>
        <dbReference type="Proteomes" id="UP000192674"/>
    </source>
</evidence>
<dbReference type="PANTHER" id="PTHR43329">
    <property type="entry name" value="EPOXIDE HYDROLASE"/>
    <property type="match status" value="1"/>
</dbReference>
<dbReference type="AlphaFoldDB" id="A0A1Y5Y9C4"/>
<keyword evidence="4" id="KW-1185">Reference proteome</keyword>
<evidence type="ECO:0000259" key="2">
    <source>
        <dbReference type="Pfam" id="PF00561"/>
    </source>
</evidence>
<dbReference type="EMBL" id="FWXV01000014">
    <property type="protein sequence ID" value="SMD26391.1"/>
    <property type="molecule type" value="Genomic_DNA"/>
</dbReference>
<dbReference type="Proteomes" id="UP000192674">
    <property type="component" value="Unassembled WGS sequence"/>
</dbReference>
<proteinExistence type="predicted"/>
<dbReference type="GO" id="GO:0016787">
    <property type="term" value="F:hydrolase activity"/>
    <property type="evidence" value="ECO:0007669"/>
    <property type="project" value="UniProtKB-KW"/>
</dbReference>
<keyword evidence="1" id="KW-0378">Hydrolase</keyword>
<evidence type="ECO:0000256" key="1">
    <source>
        <dbReference type="ARBA" id="ARBA00022801"/>
    </source>
</evidence>
<evidence type="ECO:0000313" key="3">
    <source>
        <dbReference type="EMBL" id="SMD26391.1"/>
    </source>
</evidence>
<dbReference type="InterPro" id="IPR000073">
    <property type="entry name" value="AB_hydrolase_1"/>
</dbReference>
<reference evidence="3 4" key="1">
    <citation type="submission" date="2017-04" db="EMBL/GenBank/DDBJ databases">
        <authorList>
            <person name="Afonso C.L."/>
            <person name="Miller P.J."/>
            <person name="Scott M.A."/>
            <person name="Spackman E."/>
            <person name="Goraichik I."/>
            <person name="Dimitrov K.M."/>
            <person name="Suarez D.L."/>
            <person name="Swayne D.E."/>
        </authorList>
    </citation>
    <scope>NUCLEOTIDE SEQUENCE [LARGE SCALE GENOMIC DNA]</scope>
    <source>
        <strain evidence="3 4">DSM 43828</strain>
    </source>
</reference>
<organism evidence="3 4">
    <name type="scientific">Kibdelosporangium aridum</name>
    <dbReference type="NCBI Taxonomy" id="2030"/>
    <lineage>
        <taxon>Bacteria</taxon>
        <taxon>Bacillati</taxon>
        <taxon>Actinomycetota</taxon>
        <taxon>Actinomycetes</taxon>
        <taxon>Pseudonocardiales</taxon>
        <taxon>Pseudonocardiaceae</taxon>
        <taxon>Kibdelosporangium</taxon>
    </lineage>
</organism>
<name>A0A1Y5Y9C4_KIBAR</name>
<sequence length="316" mass="34285">MAGSEGTPQMWAGMRLATVVEEGLSGPAPDSAVEGLDGFTHRYADVNGTRIHYVLGGKGPAVVLVHGFPFTWQVWREVMPLLAERGYTVLAPDLRGMGDSAPAENDTFAKTNVAEDIHQIVQSLRLGPINLVGMDIGGMVAYAYASRNPSEVRRLVLSETLIPGFGVEEMSNPATGGYWTFGFQSQVDLATFLTLGKEEPFLTPFYRMTSAKPEGEAYGLATYLPSFTGPLGIRGGFQHYGPLFEDGKANREALTDKLQMPVLVLNGDVGISQQPLLDGTRQVAENVESDYIPQASHTYAYDNPTATADRLLRFFA</sequence>
<dbReference type="InterPro" id="IPR029058">
    <property type="entry name" value="AB_hydrolase_fold"/>
</dbReference>
<dbReference type="Pfam" id="PF00561">
    <property type="entry name" value="Abhydrolase_1"/>
    <property type="match status" value="1"/>
</dbReference>
<accession>A0A1Y5Y9C4</accession>
<dbReference type="RefSeq" id="WP_084434144.1">
    <property type="nucleotide sequence ID" value="NZ_FWXV01000014.1"/>
</dbReference>
<protein>
    <submittedName>
        <fullName evidence="3">Pimeloyl-ACP methyl ester carboxylesterase</fullName>
    </submittedName>
</protein>